<evidence type="ECO:0000256" key="2">
    <source>
        <dbReference type="ARBA" id="ARBA00022999"/>
    </source>
</evidence>
<dbReference type="PANTHER" id="PTHR19969">
    <property type="entry name" value="SH2-SH3 ADAPTOR PROTEIN-RELATED"/>
    <property type="match status" value="1"/>
</dbReference>
<dbReference type="SUPFAM" id="SSF50044">
    <property type="entry name" value="SH3-domain"/>
    <property type="match status" value="1"/>
</dbReference>
<dbReference type="OrthoDB" id="9204160at2759"/>
<dbReference type="EMBL" id="MTYJ01000004">
    <property type="protein sequence ID" value="OQV25060.1"/>
    <property type="molecule type" value="Genomic_DNA"/>
</dbReference>
<keyword evidence="2 3" id="KW-0727">SH2 domain</keyword>
<dbReference type="SMART" id="SM00326">
    <property type="entry name" value="SH3"/>
    <property type="match status" value="2"/>
</dbReference>
<feature type="region of interest" description="Disordered" evidence="5">
    <location>
        <begin position="176"/>
        <end position="205"/>
    </location>
</feature>
<dbReference type="GO" id="GO:0016477">
    <property type="term" value="P:cell migration"/>
    <property type="evidence" value="ECO:0007669"/>
    <property type="project" value="TreeGrafter"/>
</dbReference>
<dbReference type="Proteomes" id="UP000192578">
    <property type="component" value="Unassembled WGS sequence"/>
</dbReference>
<dbReference type="GO" id="GO:0030971">
    <property type="term" value="F:receptor tyrosine kinase binding"/>
    <property type="evidence" value="ECO:0007669"/>
    <property type="project" value="TreeGrafter"/>
</dbReference>
<dbReference type="GO" id="GO:0005737">
    <property type="term" value="C:cytoplasm"/>
    <property type="evidence" value="ECO:0007669"/>
    <property type="project" value="TreeGrafter"/>
</dbReference>
<dbReference type="PRINTS" id="PR00452">
    <property type="entry name" value="SH3DOMAIN"/>
</dbReference>
<dbReference type="Gene3D" id="3.30.505.10">
    <property type="entry name" value="SH2 domain"/>
    <property type="match status" value="1"/>
</dbReference>
<dbReference type="PROSITE" id="PS50002">
    <property type="entry name" value="SH3"/>
    <property type="match status" value="2"/>
</dbReference>
<feature type="compositionally biased region" description="Low complexity" evidence="5">
    <location>
        <begin position="184"/>
        <end position="194"/>
    </location>
</feature>
<organism evidence="8 9">
    <name type="scientific">Hypsibius exemplaris</name>
    <name type="common">Freshwater tardigrade</name>
    <dbReference type="NCBI Taxonomy" id="2072580"/>
    <lineage>
        <taxon>Eukaryota</taxon>
        <taxon>Metazoa</taxon>
        <taxon>Ecdysozoa</taxon>
        <taxon>Tardigrada</taxon>
        <taxon>Eutardigrada</taxon>
        <taxon>Parachela</taxon>
        <taxon>Hypsibioidea</taxon>
        <taxon>Hypsibiidae</taxon>
        <taxon>Hypsibius</taxon>
    </lineage>
</organism>
<dbReference type="SUPFAM" id="SSF55550">
    <property type="entry name" value="SH2 domain"/>
    <property type="match status" value="1"/>
</dbReference>
<gene>
    <name evidence="8" type="ORF">BV898_01270</name>
</gene>
<accession>A0A1W0XC94</accession>
<reference evidence="9" key="1">
    <citation type="submission" date="2017-01" db="EMBL/GenBank/DDBJ databases">
        <title>Comparative genomics of anhydrobiosis in the tardigrade Hypsibius dujardini.</title>
        <authorList>
            <person name="Yoshida Y."/>
            <person name="Koutsovoulos G."/>
            <person name="Laetsch D."/>
            <person name="Stevens L."/>
            <person name="Kumar S."/>
            <person name="Horikawa D."/>
            <person name="Ishino K."/>
            <person name="Komine S."/>
            <person name="Tomita M."/>
            <person name="Blaxter M."/>
            <person name="Arakawa K."/>
        </authorList>
    </citation>
    <scope>NUCLEOTIDE SEQUENCE [LARGE SCALE GENOMIC DNA]</scope>
    <source>
        <strain evidence="9">Z151</strain>
    </source>
</reference>
<dbReference type="InterPro" id="IPR000980">
    <property type="entry name" value="SH2"/>
</dbReference>
<dbReference type="InterPro" id="IPR001452">
    <property type="entry name" value="SH3_domain"/>
</dbReference>
<feature type="domain" description="SH3" evidence="7">
    <location>
        <begin position="210"/>
        <end position="270"/>
    </location>
</feature>
<keyword evidence="1 4" id="KW-0728">SH3 domain</keyword>
<evidence type="ECO:0000256" key="1">
    <source>
        <dbReference type="ARBA" id="ARBA00022443"/>
    </source>
</evidence>
<dbReference type="GO" id="GO:0007167">
    <property type="term" value="P:enzyme-linked receptor protein signaling pathway"/>
    <property type="evidence" value="ECO:0007669"/>
    <property type="project" value="TreeGrafter"/>
</dbReference>
<dbReference type="SMART" id="SM00252">
    <property type="entry name" value="SH2"/>
    <property type="match status" value="1"/>
</dbReference>
<dbReference type="InterPro" id="IPR036028">
    <property type="entry name" value="SH3-like_dom_sf"/>
</dbReference>
<keyword evidence="9" id="KW-1185">Reference proteome</keyword>
<evidence type="ECO:0000313" key="8">
    <source>
        <dbReference type="EMBL" id="OQV25060.1"/>
    </source>
</evidence>
<feature type="domain" description="SH2" evidence="6">
    <location>
        <begin position="13"/>
        <end position="109"/>
    </location>
</feature>
<dbReference type="PRINTS" id="PR00401">
    <property type="entry name" value="SH2DOMAIN"/>
</dbReference>
<evidence type="ECO:0000313" key="9">
    <source>
        <dbReference type="Proteomes" id="UP000192578"/>
    </source>
</evidence>
<evidence type="ECO:0000256" key="5">
    <source>
        <dbReference type="SAM" id="MobiDB-lite"/>
    </source>
</evidence>
<name>A0A1W0XC94_HYPEX</name>
<evidence type="ECO:0000259" key="6">
    <source>
        <dbReference type="PROSITE" id="PS50001"/>
    </source>
</evidence>
<evidence type="ECO:0000256" key="4">
    <source>
        <dbReference type="PROSITE-ProRule" id="PRU00192"/>
    </source>
</evidence>
<dbReference type="Gene3D" id="2.30.30.40">
    <property type="entry name" value="SH3 Domains"/>
    <property type="match status" value="2"/>
</dbReference>
<dbReference type="CDD" id="cd09926">
    <property type="entry name" value="SH2_CRK_like"/>
    <property type="match status" value="1"/>
</dbReference>
<evidence type="ECO:0000256" key="3">
    <source>
        <dbReference type="PROSITE-ProRule" id="PRU00191"/>
    </source>
</evidence>
<proteinExistence type="predicted"/>
<protein>
    <submittedName>
        <fullName evidence="8">Adapter molecule Crk</fullName>
    </submittedName>
</protein>
<dbReference type="InterPro" id="IPR051184">
    <property type="entry name" value="Tyrosine-phos_adapter"/>
</dbReference>
<dbReference type="Pfam" id="PF00017">
    <property type="entry name" value="SH2"/>
    <property type="match status" value="1"/>
</dbReference>
<sequence>MAGDFDVLDRDGWYFGQISREESAQILKDEREGGVFLVRDSTSIPGDYVLCVKEDNKVSHYIINKVPDEETASGRVTFRIGDQDFPTLSELLNFYKYHYLDTTPLIRPAAKKLEQVVTKYEFSGRDPDDLPFRRGEVLTIIRKDEEQWWTAKNAEGLTGSIPVTYVQKYDAKMAMLASPPGQNGSSRVSSGGSQPPRPSSADTKVPVLKDLPASARVVKDRLNIHDDTQLQMKIGDIIEVTKTNPNGWWDGILNGKTGRFPATYVEWIEEKINGDSTGTTKAPSEEKS</sequence>
<dbReference type="PANTHER" id="PTHR19969:SF5">
    <property type="entry name" value="CRK-LIKE PROTEIN"/>
    <property type="match status" value="1"/>
</dbReference>
<dbReference type="Pfam" id="PF00018">
    <property type="entry name" value="SH3_1"/>
    <property type="match status" value="1"/>
</dbReference>
<evidence type="ECO:0000259" key="7">
    <source>
        <dbReference type="PROSITE" id="PS50002"/>
    </source>
</evidence>
<dbReference type="PROSITE" id="PS50001">
    <property type="entry name" value="SH2"/>
    <property type="match status" value="1"/>
</dbReference>
<feature type="domain" description="SH3" evidence="7">
    <location>
        <begin position="111"/>
        <end position="171"/>
    </location>
</feature>
<dbReference type="GO" id="GO:0035591">
    <property type="term" value="F:signaling adaptor activity"/>
    <property type="evidence" value="ECO:0007669"/>
    <property type="project" value="TreeGrafter"/>
</dbReference>
<dbReference type="AlphaFoldDB" id="A0A1W0XC94"/>
<comment type="caution">
    <text evidence="8">The sequence shown here is derived from an EMBL/GenBank/DDBJ whole genome shotgun (WGS) entry which is preliminary data.</text>
</comment>
<dbReference type="InterPro" id="IPR036860">
    <property type="entry name" value="SH2_dom_sf"/>
</dbReference>
<dbReference type="Pfam" id="PF07653">
    <property type="entry name" value="SH3_2"/>
    <property type="match status" value="1"/>
</dbReference>